<evidence type="ECO:0000256" key="4">
    <source>
        <dbReference type="ARBA" id="ARBA00023128"/>
    </source>
</evidence>
<dbReference type="GeneID" id="31358751"/>
<evidence type="ECO:0000256" key="5">
    <source>
        <dbReference type="ARBA" id="ARBA00023186"/>
    </source>
</evidence>
<keyword evidence="5 6" id="KW-0143">Chaperone</keyword>
<feature type="compositionally biased region" description="Basic and acidic residues" evidence="7">
    <location>
        <begin position="105"/>
        <end position="121"/>
    </location>
</feature>
<evidence type="ECO:0000256" key="2">
    <source>
        <dbReference type="ARBA" id="ARBA00006020"/>
    </source>
</evidence>
<evidence type="ECO:0000256" key="3">
    <source>
        <dbReference type="ARBA" id="ARBA00022946"/>
    </source>
</evidence>
<comment type="caution">
    <text evidence="8">The sequence shown here is derived from an EMBL/GenBank/DDBJ whole genome shotgun (WGS) entry which is preliminary data.</text>
</comment>
<accession>D3B4A6</accession>
<dbReference type="PANTHER" id="PTHR13137">
    <property type="entry name" value="DC11 ACN9 HOMOLOG"/>
    <property type="match status" value="1"/>
</dbReference>
<name>D3B4A6_HETP5</name>
<dbReference type="OMA" id="WAIYIEE"/>
<dbReference type="Pfam" id="PF13233">
    <property type="entry name" value="Complex1_LYR_2"/>
    <property type="match status" value="1"/>
</dbReference>
<dbReference type="CDD" id="cd20270">
    <property type="entry name" value="Complex1_LYR_SDHAF3_LYRM10"/>
    <property type="match status" value="1"/>
</dbReference>
<sequence length="121" mass="14494">MNSKTKYLQLYRNILRCHRFLQEPMRSMGDQYVKTEWRLHKNVDQRIATIFYKKWDEYLQYIINQREQTIQDVASGRAEPTGTDMSIGRDLSSLESHKLSNSQKDQLKKLREEVEALNKNQ</sequence>
<evidence type="ECO:0000256" key="1">
    <source>
        <dbReference type="ARBA" id="ARBA00004305"/>
    </source>
</evidence>
<comment type="subcellular location">
    <subcellularLocation>
        <location evidence="1 6">Mitochondrion matrix</location>
    </subcellularLocation>
</comment>
<evidence type="ECO:0000313" key="9">
    <source>
        <dbReference type="Proteomes" id="UP000001396"/>
    </source>
</evidence>
<dbReference type="GO" id="GO:0005759">
    <property type="term" value="C:mitochondrial matrix"/>
    <property type="evidence" value="ECO:0007669"/>
    <property type="project" value="UniProtKB-SubCell"/>
</dbReference>
<evidence type="ECO:0000313" key="8">
    <source>
        <dbReference type="EMBL" id="EFA84154.1"/>
    </source>
</evidence>
<dbReference type="InterPro" id="IPR008381">
    <property type="entry name" value="SDHAF3/Sdh7"/>
</dbReference>
<comment type="similarity">
    <text evidence="2 6">Belongs to the complex I LYR family. SDHAF3 subfamily.</text>
</comment>
<proteinExistence type="inferred from homology"/>
<dbReference type="EMBL" id="ADBJ01000010">
    <property type="protein sequence ID" value="EFA84154.1"/>
    <property type="molecule type" value="Genomic_DNA"/>
</dbReference>
<comment type="function">
    <text evidence="6">Plays an essential role in the assembly of succinate dehydrogenase (SDH), an enzyme complex (also referred to as respiratory complex II) that is a component of both the tricarboxylic acid (TCA) cycle and the mitochondrial electron transport chain, and which couples the oxidation of succinate to fumarate with the reduction of ubiquinone (coenzyme Q) to ubiquinol. Promotes maturation of the iron-sulfur protein subunit of the SDH catalytic dimer, protecting it from the deleterious effects of oxidants. May act together with SDHAF1.</text>
</comment>
<keyword evidence="3" id="KW-0809">Transit peptide</keyword>
<reference evidence="8 9" key="1">
    <citation type="journal article" date="2011" name="Genome Res.">
        <title>Phylogeny-wide analysis of social amoeba genomes highlights ancient origins for complex intercellular communication.</title>
        <authorList>
            <person name="Heidel A.J."/>
            <person name="Lawal H.M."/>
            <person name="Felder M."/>
            <person name="Schilde C."/>
            <person name="Helps N.R."/>
            <person name="Tunggal B."/>
            <person name="Rivero F."/>
            <person name="John U."/>
            <person name="Schleicher M."/>
            <person name="Eichinger L."/>
            <person name="Platzer M."/>
            <person name="Noegel A.A."/>
            <person name="Schaap P."/>
            <person name="Gloeckner G."/>
        </authorList>
    </citation>
    <scope>NUCLEOTIDE SEQUENCE [LARGE SCALE GENOMIC DNA]</scope>
    <source>
        <strain evidence="9">ATCC 26659 / Pp 5 / PN500</strain>
    </source>
</reference>
<dbReference type="GO" id="GO:0034553">
    <property type="term" value="P:mitochondrial respiratory chain complex II assembly"/>
    <property type="evidence" value="ECO:0007669"/>
    <property type="project" value="UniProtKB-UniRule"/>
</dbReference>
<dbReference type="PANTHER" id="PTHR13137:SF6">
    <property type="entry name" value="SUCCINATE DEHYDROGENASE ASSEMBLY FACTOR 3, MITOCHONDRIAL"/>
    <property type="match status" value="1"/>
</dbReference>
<comment type="subunit">
    <text evidence="6">Interacts with the iron-sulfur protein subunit within the SDH catalytic dimer.</text>
</comment>
<dbReference type="GO" id="GO:0006105">
    <property type="term" value="P:succinate metabolic process"/>
    <property type="evidence" value="ECO:0007669"/>
    <property type="project" value="TreeGrafter"/>
</dbReference>
<organism evidence="8 9">
    <name type="scientific">Heterostelium pallidum (strain ATCC 26659 / Pp 5 / PN500)</name>
    <name type="common">Cellular slime mold</name>
    <name type="synonym">Polysphondylium pallidum</name>
    <dbReference type="NCBI Taxonomy" id="670386"/>
    <lineage>
        <taxon>Eukaryota</taxon>
        <taxon>Amoebozoa</taxon>
        <taxon>Evosea</taxon>
        <taxon>Eumycetozoa</taxon>
        <taxon>Dictyostelia</taxon>
        <taxon>Acytosteliales</taxon>
        <taxon>Acytosteliaceae</taxon>
        <taxon>Heterostelium</taxon>
    </lineage>
</organism>
<dbReference type="Proteomes" id="UP000001396">
    <property type="component" value="Unassembled WGS sequence"/>
</dbReference>
<keyword evidence="9" id="KW-1185">Reference proteome</keyword>
<dbReference type="GO" id="GO:0005758">
    <property type="term" value="C:mitochondrial intermembrane space"/>
    <property type="evidence" value="ECO:0007669"/>
    <property type="project" value="TreeGrafter"/>
</dbReference>
<evidence type="ECO:0000256" key="7">
    <source>
        <dbReference type="SAM" id="MobiDB-lite"/>
    </source>
</evidence>
<feature type="region of interest" description="Disordered" evidence="7">
    <location>
        <begin position="73"/>
        <end position="121"/>
    </location>
</feature>
<dbReference type="AlphaFoldDB" id="D3B4A6"/>
<dbReference type="RefSeq" id="XP_020436271.1">
    <property type="nucleotide sequence ID" value="XM_020574199.1"/>
</dbReference>
<keyword evidence="4 6" id="KW-0496">Mitochondrion</keyword>
<gene>
    <name evidence="8" type="primary">acn9</name>
    <name evidence="8" type="ORF">PPL_03228</name>
</gene>
<dbReference type="STRING" id="670386.D3B4A6"/>
<dbReference type="InParanoid" id="D3B4A6"/>
<protein>
    <recommendedName>
        <fullName evidence="6">Succinate dehydrogenase assembly factor 3</fullName>
        <shortName evidence="6">SDH assembly factor 3</shortName>
        <shortName evidence="6">SDHAF3</shortName>
    </recommendedName>
</protein>
<evidence type="ECO:0000256" key="6">
    <source>
        <dbReference type="RuleBase" id="RU368039"/>
    </source>
</evidence>